<accession>A0A1F6AP11</accession>
<evidence type="ECO:0000313" key="3">
    <source>
        <dbReference type="Proteomes" id="UP000176609"/>
    </source>
</evidence>
<dbReference type="EMBL" id="MFJR01000009">
    <property type="protein sequence ID" value="OGG26426.1"/>
    <property type="molecule type" value="Genomic_DNA"/>
</dbReference>
<dbReference type="AlphaFoldDB" id="A0A1F6AP11"/>
<protein>
    <submittedName>
        <fullName evidence="2">Uncharacterized protein</fullName>
    </submittedName>
</protein>
<evidence type="ECO:0000256" key="1">
    <source>
        <dbReference type="SAM" id="MobiDB-lite"/>
    </source>
</evidence>
<feature type="compositionally biased region" description="Low complexity" evidence="1">
    <location>
        <begin position="1"/>
        <end position="15"/>
    </location>
</feature>
<sequence>MPERPPVVAAPRPVETGPGKPPVKSLPELQGPFDLMVDQVLPQAEKTGILRRDPDLYEKDDRLASVTDPTKKKALAEALAGESSEIAQAIKTQANFEKAVADGTASKAADGTYTGDFVVNSTLVATEKPLAEGNVIIAHTGEIRGLRRVVAETEGDPQQQELNKKAKEVLANISSNVRVITHEGGVEKEISLQVWQEQIDKKALELWKADNPAGAETVYNDSTKVSPLVREAYKVRAEAGLDSSAQYKLVYAAETKSPSPDASEPGAAEAIRNSETADMVRDGVRVFADLLGTAGADGIYKKDAADNITGVDGKKLKARQDRHTPLGRLAILIGTYDDIQRTHPAGSAPTDQQHNLATLIYSELGNLKPTQITDGALRARISEIRKGDPSFKSRLTDLRNKIITEWLEPYGIDPVKSGLSNANIVDDMLLSLFCEDNLVTLDAQRGTYGLPEQAQYVFASWGAEAGDNRRNNIIALAKSKVASRFFTNVFGFDIKAMKNKNAVKAYAGKAVNTIDPEMPKRQKGAYIAVTSRELDEDIFVEIAEQRKLPKVIGIGILGYIMFAPNIQGLLDTDAKEKNTGEPG</sequence>
<comment type="caution">
    <text evidence="2">The sequence shown here is derived from an EMBL/GenBank/DDBJ whole genome shotgun (WGS) entry which is preliminary data.</text>
</comment>
<feature type="region of interest" description="Disordered" evidence="1">
    <location>
        <begin position="1"/>
        <end position="25"/>
    </location>
</feature>
<gene>
    <name evidence="2" type="ORF">A2960_06125</name>
</gene>
<dbReference type="Proteomes" id="UP000176609">
    <property type="component" value="Unassembled WGS sequence"/>
</dbReference>
<evidence type="ECO:0000313" key="2">
    <source>
        <dbReference type="EMBL" id="OGG26426.1"/>
    </source>
</evidence>
<name>A0A1F6AP11_9BACT</name>
<proteinExistence type="predicted"/>
<reference evidence="2 3" key="1">
    <citation type="journal article" date="2016" name="Nat. Commun.">
        <title>Thousands of microbial genomes shed light on interconnected biogeochemical processes in an aquifer system.</title>
        <authorList>
            <person name="Anantharaman K."/>
            <person name="Brown C.T."/>
            <person name="Hug L.A."/>
            <person name="Sharon I."/>
            <person name="Castelle C.J."/>
            <person name="Probst A.J."/>
            <person name="Thomas B.C."/>
            <person name="Singh A."/>
            <person name="Wilkins M.J."/>
            <person name="Karaoz U."/>
            <person name="Brodie E.L."/>
            <person name="Williams K.H."/>
            <person name="Hubbard S.S."/>
            <person name="Banfield J.F."/>
        </authorList>
    </citation>
    <scope>NUCLEOTIDE SEQUENCE [LARGE SCALE GENOMIC DNA]</scope>
</reference>
<organism evidence="2 3">
    <name type="scientific">Candidatus Gottesmanbacteria bacterium RIFCSPLOWO2_01_FULL_39_12b</name>
    <dbReference type="NCBI Taxonomy" id="1798388"/>
    <lineage>
        <taxon>Bacteria</taxon>
        <taxon>Candidatus Gottesmaniibacteriota</taxon>
    </lineage>
</organism>